<evidence type="ECO:0000256" key="1">
    <source>
        <dbReference type="SAM" id="Phobius"/>
    </source>
</evidence>
<organism evidence="2 3">
    <name type="scientific">Brucella anthropi</name>
    <name type="common">Ochrobactrum anthropi</name>
    <dbReference type="NCBI Taxonomy" id="529"/>
    <lineage>
        <taxon>Bacteria</taxon>
        <taxon>Pseudomonadati</taxon>
        <taxon>Pseudomonadota</taxon>
        <taxon>Alphaproteobacteria</taxon>
        <taxon>Hyphomicrobiales</taxon>
        <taxon>Brucellaceae</taxon>
        <taxon>Brucella/Ochrobactrum group</taxon>
        <taxon>Brucella</taxon>
    </lineage>
</organism>
<comment type="caution">
    <text evidence="2">The sequence shown here is derived from an EMBL/GenBank/DDBJ whole genome shotgun (WGS) entry which is preliminary data.</text>
</comment>
<dbReference type="AlphaFoldDB" id="A0A8I0N1R6"/>
<keyword evidence="1" id="KW-0812">Transmembrane</keyword>
<evidence type="ECO:0000313" key="2">
    <source>
        <dbReference type="EMBL" id="MBE0559907.1"/>
    </source>
</evidence>
<keyword evidence="1" id="KW-0472">Membrane</keyword>
<name>A0A8I0N1R6_BRUAN</name>
<sequence length="77" mass="8470">MIFAFSACLFAAIALCSVIVFGGVWARNAAIAASFIACMSQFVAQDLSNKAYRASIYLAYGSFVVFHLAFFWLVRGW</sequence>
<accession>A0A8I0N1R6</accession>
<dbReference type="EMBL" id="JACZKO010000011">
    <property type="protein sequence ID" value="MBE0559907.1"/>
    <property type="molecule type" value="Genomic_DNA"/>
</dbReference>
<gene>
    <name evidence="2" type="ORF">IH622_03615</name>
</gene>
<dbReference type="Proteomes" id="UP000642265">
    <property type="component" value="Unassembled WGS sequence"/>
</dbReference>
<proteinExistence type="predicted"/>
<protein>
    <submittedName>
        <fullName evidence="2">Uncharacterized protein</fullName>
    </submittedName>
</protein>
<feature type="transmembrane region" description="Helical" evidence="1">
    <location>
        <begin position="56"/>
        <end position="74"/>
    </location>
</feature>
<keyword evidence="1" id="KW-1133">Transmembrane helix</keyword>
<evidence type="ECO:0000313" key="3">
    <source>
        <dbReference type="Proteomes" id="UP000642265"/>
    </source>
</evidence>
<reference evidence="2" key="1">
    <citation type="submission" date="2020-09" db="EMBL/GenBank/DDBJ databases">
        <authorList>
            <person name="Dalcin Martins P."/>
        </authorList>
    </citation>
    <scope>NUCLEOTIDE SEQUENCE</scope>
    <source>
        <strain evidence="2">MAG47</strain>
    </source>
</reference>
<reference evidence="2" key="2">
    <citation type="submission" date="2020-10" db="EMBL/GenBank/DDBJ databases">
        <title>Enrichment of novel Verrucomicrobia, Bacteroidetes and Krumholzibacteria in an oxygen-limited, methane- and iron-fed bioreactor inoculated with Bothnian Sea sediments.</title>
        <authorList>
            <person name="Martins P.D."/>
            <person name="de Jong A."/>
            <person name="Lenstra W.K."/>
            <person name="van Helmond N.A.G.M."/>
            <person name="Slomp C.P."/>
            <person name="Jetten M.S.M."/>
            <person name="Welte C.U."/>
            <person name="Rasigraf O."/>
        </authorList>
    </citation>
    <scope>NUCLEOTIDE SEQUENCE</scope>
    <source>
        <strain evidence="2">MAG47</strain>
    </source>
</reference>